<comment type="caution">
    <text evidence="3">The sequence shown here is derived from an EMBL/GenBank/DDBJ whole genome shotgun (WGS) entry which is preliminary data.</text>
</comment>
<sequence length="355" mass="38320">MPVLSASCGPNGTVFVLAPRLPLKHLSPTTLSLAMGAHDLTLSEIADLIMPDNHPGRLSAEELDSLTARLFDSELDELIRRVGINSLVSQLPPIFHRVLLSAQRVGRDASSDYGDSIDDLVRNFDEIDLLETSTPPPSSPEPPITPPRPRQARSTPLTPQTAPHYTYSSPAGAGRTISWFQAGALTQGVPNASVHGVGTSRPRSRPKSAAYTIFFGGEIGTFTSWTDVQPRIGGHGIAIFAGYPSLAAADAALAYARARGWTGDSNPPPYDAHPPVPSNFDDNPFNEGSPQRWYVVCRGVAPGLYRSFLECSLNVSGIKGSLHNSWDTREDAEYAFNYAERAGLVRSIERTPYSV</sequence>
<dbReference type="EMBL" id="JARKIB010000290">
    <property type="protein sequence ID" value="KAJ7716566.1"/>
    <property type="molecule type" value="Genomic_DNA"/>
</dbReference>
<reference evidence="3" key="1">
    <citation type="submission" date="2023-03" db="EMBL/GenBank/DDBJ databases">
        <title>Massive genome expansion in bonnet fungi (Mycena s.s.) driven by repeated elements and novel gene families across ecological guilds.</title>
        <authorList>
            <consortium name="Lawrence Berkeley National Laboratory"/>
            <person name="Harder C.B."/>
            <person name="Miyauchi S."/>
            <person name="Viragh M."/>
            <person name="Kuo A."/>
            <person name="Thoen E."/>
            <person name="Andreopoulos B."/>
            <person name="Lu D."/>
            <person name="Skrede I."/>
            <person name="Drula E."/>
            <person name="Henrissat B."/>
            <person name="Morin E."/>
            <person name="Kohler A."/>
            <person name="Barry K."/>
            <person name="LaButti K."/>
            <person name="Morin E."/>
            <person name="Salamov A."/>
            <person name="Lipzen A."/>
            <person name="Mereny Z."/>
            <person name="Hegedus B."/>
            <person name="Baldrian P."/>
            <person name="Stursova M."/>
            <person name="Weitz H."/>
            <person name="Taylor A."/>
            <person name="Grigoriev I.V."/>
            <person name="Nagy L.G."/>
            <person name="Martin F."/>
            <person name="Kauserud H."/>
        </authorList>
    </citation>
    <scope>NUCLEOTIDE SEQUENCE</scope>
    <source>
        <strain evidence="3">CBHHK182m</strain>
    </source>
</reference>
<keyword evidence="4" id="KW-1185">Reference proteome</keyword>
<evidence type="ECO:0000259" key="2">
    <source>
        <dbReference type="Pfam" id="PF01693"/>
    </source>
</evidence>
<dbReference type="SUPFAM" id="SSF55658">
    <property type="entry name" value="L9 N-domain-like"/>
    <property type="match status" value="1"/>
</dbReference>
<name>A0AAD7HBK8_9AGAR</name>
<dbReference type="InterPro" id="IPR009027">
    <property type="entry name" value="Ribosomal_bL9/RNase_H1_N"/>
</dbReference>
<accession>A0AAD7HBK8</accession>
<dbReference type="AlphaFoldDB" id="A0AAD7HBK8"/>
<dbReference type="InterPro" id="IPR011320">
    <property type="entry name" value="RNase_H1_N"/>
</dbReference>
<feature type="compositionally biased region" description="Polar residues" evidence="1">
    <location>
        <begin position="152"/>
        <end position="168"/>
    </location>
</feature>
<proteinExistence type="predicted"/>
<organism evidence="3 4">
    <name type="scientific">Mycena metata</name>
    <dbReference type="NCBI Taxonomy" id="1033252"/>
    <lineage>
        <taxon>Eukaryota</taxon>
        <taxon>Fungi</taxon>
        <taxon>Dikarya</taxon>
        <taxon>Basidiomycota</taxon>
        <taxon>Agaricomycotina</taxon>
        <taxon>Agaricomycetes</taxon>
        <taxon>Agaricomycetidae</taxon>
        <taxon>Agaricales</taxon>
        <taxon>Marasmiineae</taxon>
        <taxon>Mycenaceae</taxon>
        <taxon>Mycena</taxon>
    </lineage>
</organism>
<gene>
    <name evidence="3" type="ORF">B0H16DRAFT_1741229</name>
</gene>
<dbReference type="Gene3D" id="3.40.970.10">
    <property type="entry name" value="Ribonuclease H1, N-terminal domain"/>
    <property type="match status" value="1"/>
</dbReference>
<dbReference type="InterPro" id="IPR037056">
    <property type="entry name" value="RNase_H1_N_sf"/>
</dbReference>
<feature type="region of interest" description="Disordered" evidence="1">
    <location>
        <begin position="130"/>
        <end position="168"/>
    </location>
</feature>
<dbReference type="Proteomes" id="UP001215598">
    <property type="component" value="Unassembled WGS sequence"/>
</dbReference>
<evidence type="ECO:0000313" key="4">
    <source>
        <dbReference type="Proteomes" id="UP001215598"/>
    </source>
</evidence>
<evidence type="ECO:0000313" key="3">
    <source>
        <dbReference type="EMBL" id="KAJ7716566.1"/>
    </source>
</evidence>
<protein>
    <recommendedName>
        <fullName evidence="2">Ribonuclease H1 N-terminal domain-containing protein</fullName>
    </recommendedName>
</protein>
<dbReference type="Pfam" id="PF01693">
    <property type="entry name" value="Cauli_VI"/>
    <property type="match status" value="1"/>
</dbReference>
<feature type="domain" description="Ribonuclease H1 N-terminal" evidence="2">
    <location>
        <begin position="293"/>
        <end position="333"/>
    </location>
</feature>
<feature type="compositionally biased region" description="Pro residues" evidence="1">
    <location>
        <begin position="134"/>
        <end position="149"/>
    </location>
</feature>
<evidence type="ECO:0000256" key="1">
    <source>
        <dbReference type="SAM" id="MobiDB-lite"/>
    </source>
</evidence>